<protein>
    <submittedName>
        <fullName evidence="1">Uncharacterized protein</fullName>
    </submittedName>
</protein>
<evidence type="ECO:0000313" key="1">
    <source>
        <dbReference type="EMBL" id="GEO43583.1"/>
    </source>
</evidence>
<comment type="caution">
    <text evidence="1">The sequence shown here is derived from an EMBL/GenBank/DDBJ whole genome shotgun (WGS) entry which is preliminary data.</text>
</comment>
<proteinExistence type="predicted"/>
<gene>
    <name evidence="1" type="ORF">SAE02_77310</name>
</gene>
<organism evidence="1 2">
    <name type="scientific">Skermanella aerolata</name>
    <dbReference type="NCBI Taxonomy" id="393310"/>
    <lineage>
        <taxon>Bacteria</taxon>
        <taxon>Pseudomonadati</taxon>
        <taxon>Pseudomonadota</taxon>
        <taxon>Alphaproteobacteria</taxon>
        <taxon>Rhodospirillales</taxon>
        <taxon>Azospirillaceae</taxon>
        <taxon>Skermanella</taxon>
    </lineage>
</organism>
<name>A0A512E4C5_9PROT</name>
<keyword evidence="2" id="KW-1185">Reference proteome</keyword>
<accession>A0A512E4C5</accession>
<evidence type="ECO:0000313" key="2">
    <source>
        <dbReference type="Proteomes" id="UP000321523"/>
    </source>
</evidence>
<sequence>MKRFKSPKQAQQFLSAHDPIHQHSYPCRHLMTAAESRAYRTNASENRKQETCVRMAA</sequence>
<dbReference type="AlphaFoldDB" id="A0A512E4C5"/>
<dbReference type="EMBL" id="BJYZ01000104">
    <property type="protein sequence ID" value="GEO43583.1"/>
    <property type="molecule type" value="Genomic_DNA"/>
</dbReference>
<dbReference type="Proteomes" id="UP000321523">
    <property type="component" value="Unassembled WGS sequence"/>
</dbReference>
<reference evidence="1 2" key="1">
    <citation type="submission" date="2019-07" db="EMBL/GenBank/DDBJ databases">
        <title>Whole genome shotgun sequence of Skermanella aerolata NBRC 106429.</title>
        <authorList>
            <person name="Hosoyama A."/>
            <person name="Uohara A."/>
            <person name="Ohji S."/>
            <person name="Ichikawa N."/>
        </authorList>
    </citation>
    <scope>NUCLEOTIDE SEQUENCE [LARGE SCALE GENOMIC DNA]</scope>
    <source>
        <strain evidence="1 2">NBRC 106429</strain>
    </source>
</reference>